<dbReference type="InterPro" id="IPR012902">
    <property type="entry name" value="N_methyl_site"/>
</dbReference>
<accession>A0A437S7I8</accession>
<evidence type="ECO:0000313" key="3">
    <source>
        <dbReference type="Proteomes" id="UP000288812"/>
    </source>
</evidence>
<reference evidence="2 3" key="1">
    <citation type="submission" date="2018-11" db="EMBL/GenBank/DDBJ databases">
        <title>Genome sequencing and assembly of Anaerosphaera sp. nov., GS7-6-2.</title>
        <authorList>
            <person name="Rettenmaier R."/>
            <person name="Liebl W."/>
            <person name="Zverlov V."/>
        </authorList>
    </citation>
    <scope>NUCLEOTIDE SEQUENCE [LARGE SCALE GENOMIC DNA]</scope>
    <source>
        <strain evidence="2 3">GS7-6-2</strain>
    </source>
</reference>
<evidence type="ECO:0000313" key="2">
    <source>
        <dbReference type="EMBL" id="RVU54962.1"/>
    </source>
</evidence>
<comment type="caution">
    <text evidence="2">The sequence shown here is derived from an EMBL/GenBank/DDBJ whole genome shotgun (WGS) entry which is preliminary data.</text>
</comment>
<dbReference type="NCBIfam" id="TIGR02532">
    <property type="entry name" value="IV_pilin_GFxxxE"/>
    <property type="match status" value="1"/>
</dbReference>
<name>A0A437S7I8_9FIRM</name>
<evidence type="ECO:0000256" key="1">
    <source>
        <dbReference type="SAM" id="Phobius"/>
    </source>
</evidence>
<keyword evidence="1" id="KW-0812">Transmembrane</keyword>
<keyword evidence="3" id="KW-1185">Reference proteome</keyword>
<keyword evidence="1" id="KW-0472">Membrane</keyword>
<keyword evidence="1" id="KW-1133">Transmembrane helix</keyword>
<gene>
    <name evidence="2" type="ORF">EF514_05090</name>
</gene>
<dbReference type="AlphaFoldDB" id="A0A437S7I8"/>
<dbReference type="Proteomes" id="UP000288812">
    <property type="component" value="Unassembled WGS sequence"/>
</dbReference>
<dbReference type="EMBL" id="RLIH01000005">
    <property type="protein sequence ID" value="RVU54962.1"/>
    <property type="molecule type" value="Genomic_DNA"/>
</dbReference>
<sequence length="177" mass="20580">MVRVRLYLKKFYRLRGFTLIELIIVLGISVLIFPLLYSLLGMSLKTLNTSNRNDLIFNDTYFTFNYIADEINSADYIVEDCKRNSLGFAIVNCKNEKGYRYVYYVFDGKRIARKAVNIDRKFDINVDSVGTFGTNTLINNVKNVSCTIKENLIKLNIVVFSGNYEREFEKIIAIRTF</sequence>
<proteinExistence type="predicted"/>
<feature type="transmembrane region" description="Helical" evidence="1">
    <location>
        <begin position="20"/>
        <end position="40"/>
    </location>
</feature>
<protein>
    <submittedName>
        <fullName evidence="2">Prepilin-type N-terminal cleavage/methylation domain-containing protein</fullName>
    </submittedName>
</protein>
<organism evidence="2 3">
    <name type="scientific">Anaerosphaera multitolerans</name>
    <dbReference type="NCBI Taxonomy" id="2487351"/>
    <lineage>
        <taxon>Bacteria</taxon>
        <taxon>Bacillati</taxon>
        <taxon>Bacillota</taxon>
        <taxon>Tissierellia</taxon>
        <taxon>Tissierellales</taxon>
        <taxon>Peptoniphilaceae</taxon>
        <taxon>Anaerosphaera</taxon>
    </lineage>
</organism>
<dbReference type="OrthoDB" id="1697268at2"/>